<organism evidence="2">
    <name type="scientific">Dunaliella tertiolecta</name>
    <name type="common">Green alga</name>
    <dbReference type="NCBI Taxonomy" id="3047"/>
    <lineage>
        <taxon>Eukaryota</taxon>
        <taxon>Viridiplantae</taxon>
        <taxon>Chlorophyta</taxon>
        <taxon>core chlorophytes</taxon>
        <taxon>Chlorophyceae</taxon>
        <taxon>CS clade</taxon>
        <taxon>Chlamydomonadales</taxon>
        <taxon>Dunaliellaceae</taxon>
        <taxon>Dunaliella</taxon>
    </lineage>
</organism>
<feature type="compositionally biased region" description="Polar residues" evidence="1">
    <location>
        <begin position="574"/>
        <end position="585"/>
    </location>
</feature>
<gene>
    <name evidence="2" type="ORF">DTER00134_LOCUS13523</name>
</gene>
<feature type="compositionally biased region" description="Low complexity" evidence="1">
    <location>
        <begin position="14"/>
        <end position="26"/>
    </location>
</feature>
<reference evidence="2" key="1">
    <citation type="submission" date="2021-01" db="EMBL/GenBank/DDBJ databases">
        <authorList>
            <person name="Corre E."/>
            <person name="Pelletier E."/>
            <person name="Niang G."/>
            <person name="Scheremetjew M."/>
            <person name="Finn R."/>
            <person name="Kale V."/>
            <person name="Holt S."/>
            <person name="Cochrane G."/>
            <person name="Meng A."/>
            <person name="Brown T."/>
            <person name="Cohen L."/>
        </authorList>
    </citation>
    <scope>NUCLEOTIDE SEQUENCE</scope>
    <source>
        <strain evidence="2">CCMP1320</strain>
    </source>
</reference>
<feature type="compositionally biased region" description="Basic and acidic residues" evidence="1">
    <location>
        <begin position="731"/>
        <end position="740"/>
    </location>
</feature>
<feature type="region of interest" description="Disordered" evidence="1">
    <location>
        <begin position="498"/>
        <end position="585"/>
    </location>
</feature>
<feature type="region of interest" description="Disordered" evidence="1">
    <location>
        <begin position="298"/>
        <end position="325"/>
    </location>
</feature>
<sequence length="978" mass="101599">MEELGVCSFGCVESSSPSRKPSAAKPGLLNSESSMCMLTVRQPCFCFDASSVPVFEHRRELVFSHPLTPTSSSHPLAAPAASLPASHRIQRRSTADAVATSLPASQKVQRRSTVDVVTTGPVPVSSQGPNTNAEHTSTIAASAAGGAGAVSGQGVGGNVEGVEGASHAPVQPDLSTNLYGVFSSAASPHHHQPNQLPPFNTCATISTSAPSATVPEPTGGIVRLGGPGGVQREGCSWASSQHNVDARVAAAPTSAMGSNTVDARVAAVKKNAMSSPLPQDEEDTMVPVEGRVCRAASSPPCRDMMLPPLPHLRPSSTSPAVPASLFSRTNSGRRVSFCRSSLSCSSRGGDDELAQDTRGHRRSSSGTGTKSNTPTHHSNTHTTPKVIRSCMHRYLSRSRSSSNIAGAVPHVSHAGWGLRARSSSGGVPEVGREGDVGGMDVGVGEQRQARIQEQASAAAALPQPLQQHTAFLLHALESLAQDVGHARAIVDQARAGLQGLGVHPPPPPQNVQFPGAGGGDATHPGWTPQSAPQHTHPASARGEHATTPRAHTPPGAAPGFDQARLRSPFGGSGRMSSPSGDSQDALSGLASIQRLMQQLGGASEDLPHQTNISDASTALLLAELLDPVELFQRLQQGKQACLGVHSIGSSRFARRRAAAAGGVAAAQQPQGDAQQGVGAAVSDGEASQGVLVVPDAMAAEEPTQGSANRLARPRGSPRLPSLAPPQPPLSHSEHTAPAHDRPRHPLCITLLPLGTQLGQHLAPPYPRCPFPAAPDPVPVTTPPQHLPCMRVCSTHPLGHGQPPGSILWRATQKWRAGRAPYHRVCSSSSSSSRSSITARHSKQSKQVSPPQALTTTITPTTPTTFLTSALSSHPCSSRRWPHPLPLTFPPAPSTPSSINSSSSPLSSTCPTAGPPLLKHPPVPLLPSPKANSCPCCSRAGPPHLRHMCPIYIQLIHLSAPCSHPSLIALNWRPAHRGC</sequence>
<name>A0A7S3R0G9_DUNTE</name>
<evidence type="ECO:0000313" key="2">
    <source>
        <dbReference type="EMBL" id="CAE0498450.1"/>
    </source>
</evidence>
<feature type="region of interest" description="Disordered" evidence="1">
    <location>
        <begin position="821"/>
        <end position="862"/>
    </location>
</feature>
<feature type="compositionally biased region" description="Low complexity" evidence="1">
    <location>
        <begin position="826"/>
        <end position="835"/>
    </location>
</feature>
<feature type="compositionally biased region" description="Low complexity" evidence="1">
    <location>
        <begin position="369"/>
        <end position="385"/>
    </location>
</feature>
<feature type="region of interest" description="Disordered" evidence="1">
    <location>
        <begin position="337"/>
        <end position="386"/>
    </location>
</feature>
<feature type="compositionally biased region" description="Low complexity" evidence="1">
    <location>
        <begin position="114"/>
        <end position="126"/>
    </location>
</feature>
<accession>A0A7S3R0G9</accession>
<feature type="compositionally biased region" description="Low complexity" evidence="1">
    <location>
        <begin position="337"/>
        <end position="347"/>
    </location>
</feature>
<feature type="compositionally biased region" description="Low complexity" evidence="1">
    <location>
        <begin position="853"/>
        <end position="862"/>
    </location>
</feature>
<feature type="compositionally biased region" description="Low complexity" evidence="1">
    <location>
        <begin position="894"/>
        <end position="912"/>
    </location>
</feature>
<feature type="region of interest" description="Disordered" evidence="1">
    <location>
        <begin position="889"/>
        <end position="912"/>
    </location>
</feature>
<protein>
    <submittedName>
        <fullName evidence="2">Uncharacterized protein</fullName>
    </submittedName>
</protein>
<dbReference type="AlphaFoldDB" id="A0A7S3R0G9"/>
<evidence type="ECO:0000256" key="1">
    <source>
        <dbReference type="SAM" id="MobiDB-lite"/>
    </source>
</evidence>
<proteinExistence type="predicted"/>
<feature type="region of interest" description="Disordered" evidence="1">
    <location>
        <begin position="1"/>
        <end position="26"/>
    </location>
</feature>
<feature type="region of interest" description="Disordered" evidence="1">
    <location>
        <begin position="99"/>
        <end position="132"/>
    </location>
</feature>
<feature type="region of interest" description="Disordered" evidence="1">
    <location>
        <begin position="699"/>
        <end position="743"/>
    </location>
</feature>
<dbReference type="EMBL" id="HBIP01022587">
    <property type="protein sequence ID" value="CAE0498450.1"/>
    <property type="molecule type" value="Transcribed_RNA"/>
</dbReference>